<organism evidence="2 3">
    <name type="scientific">Thalassiosira oceanica</name>
    <name type="common">Marine diatom</name>
    <dbReference type="NCBI Taxonomy" id="159749"/>
    <lineage>
        <taxon>Eukaryota</taxon>
        <taxon>Sar</taxon>
        <taxon>Stramenopiles</taxon>
        <taxon>Ochrophyta</taxon>
        <taxon>Bacillariophyta</taxon>
        <taxon>Coscinodiscophyceae</taxon>
        <taxon>Thalassiosirophycidae</taxon>
        <taxon>Thalassiosirales</taxon>
        <taxon>Thalassiosiraceae</taxon>
        <taxon>Thalassiosira</taxon>
    </lineage>
</organism>
<proteinExistence type="predicted"/>
<keyword evidence="3" id="KW-1185">Reference proteome</keyword>
<dbReference type="EMBL" id="AGNL01046299">
    <property type="protein sequence ID" value="EJK48077.1"/>
    <property type="molecule type" value="Genomic_DNA"/>
</dbReference>
<reference evidence="2 3" key="1">
    <citation type="journal article" date="2012" name="Genome Biol.">
        <title>Genome and low-iron response of an oceanic diatom adapted to chronic iron limitation.</title>
        <authorList>
            <person name="Lommer M."/>
            <person name="Specht M."/>
            <person name="Roy A.S."/>
            <person name="Kraemer L."/>
            <person name="Andreson R."/>
            <person name="Gutowska M.A."/>
            <person name="Wolf J."/>
            <person name="Bergner S.V."/>
            <person name="Schilhabel M.B."/>
            <person name="Klostermeier U.C."/>
            <person name="Beiko R.G."/>
            <person name="Rosenstiel P."/>
            <person name="Hippler M."/>
            <person name="Laroche J."/>
        </authorList>
    </citation>
    <scope>NUCLEOTIDE SEQUENCE [LARGE SCALE GENOMIC DNA]</scope>
    <source>
        <strain evidence="2 3">CCMP1005</strain>
    </source>
</reference>
<feature type="compositionally biased region" description="Basic and acidic residues" evidence="1">
    <location>
        <begin position="66"/>
        <end position="84"/>
    </location>
</feature>
<evidence type="ECO:0000256" key="1">
    <source>
        <dbReference type="SAM" id="MobiDB-lite"/>
    </source>
</evidence>
<evidence type="ECO:0000313" key="3">
    <source>
        <dbReference type="Proteomes" id="UP000266841"/>
    </source>
</evidence>
<sequence length="117" mass="14002">MILLHSSSWGRFSLNFLQSYQCNRHKQVSACLDVCNRAHNRVLPGHALHTETVQRMDTQQQMGDTQRMDTQRMDTQRMDTQRMDTQRMYTQRMYTQQMDTQRMDTQQLSKHQLSTQC</sequence>
<feature type="region of interest" description="Disordered" evidence="1">
    <location>
        <begin position="55"/>
        <end position="84"/>
    </location>
</feature>
<comment type="caution">
    <text evidence="2">The sequence shown here is derived from an EMBL/GenBank/DDBJ whole genome shotgun (WGS) entry which is preliminary data.</text>
</comment>
<accession>K0RMV9</accession>
<feature type="compositionally biased region" description="Polar residues" evidence="1">
    <location>
        <begin position="55"/>
        <end position="64"/>
    </location>
</feature>
<protein>
    <submittedName>
        <fullName evidence="2">Uncharacterized protein</fullName>
    </submittedName>
</protein>
<name>K0RMV9_THAOC</name>
<gene>
    <name evidence="2" type="ORF">THAOC_33152</name>
</gene>
<dbReference type="AlphaFoldDB" id="K0RMV9"/>
<evidence type="ECO:0000313" key="2">
    <source>
        <dbReference type="EMBL" id="EJK48077.1"/>
    </source>
</evidence>
<dbReference type="Proteomes" id="UP000266841">
    <property type="component" value="Unassembled WGS sequence"/>
</dbReference>